<dbReference type="PROSITE" id="PS50041">
    <property type="entry name" value="C_TYPE_LECTIN_2"/>
    <property type="match status" value="1"/>
</dbReference>
<sequence length="138" mass="14961">MGPASPKGEQGEPGQAGNPSPDLMPEVELLRAHLSKLEKATGFDLYRKIGDKYYVFDKWVSTFDEGLKICTDLGGTLPLPRGEAETQALAKVLIASGSPYAFIGTTDRGTEGNWVDLSHRPLTFFKWGPSEPNNIGGH</sequence>
<dbReference type="GO" id="GO:0008083">
    <property type="term" value="F:growth factor activity"/>
    <property type="evidence" value="ECO:0007669"/>
    <property type="project" value="TreeGrafter"/>
</dbReference>
<evidence type="ECO:0000256" key="1">
    <source>
        <dbReference type="ARBA" id="ARBA00004613"/>
    </source>
</evidence>
<dbReference type="PANTHER" id="PTHR22799">
    <property type="entry name" value="TETRANECTIN-RELATED"/>
    <property type="match status" value="1"/>
</dbReference>
<keyword evidence="8" id="KW-1185">Reference proteome</keyword>
<evidence type="ECO:0000256" key="4">
    <source>
        <dbReference type="ARBA" id="ARBA00022734"/>
    </source>
</evidence>
<gene>
    <name evidence="7" type="ORF">AAFF_G00331100</name>
</gene>
<feature type="domain" description="C-type lectin" evidence="6">
    <location>
        <begin position="49"/>
        <end position="138"/>
    </location>
</feature>
<dbReference type="InterPro" id="IPR016187">
    <property type="entry name" value="CTDL_fold"/>
</dbReference>
<dbReference type="InterPro" id="IPR001304">
    <property type="entry name" value="C-type_lectin-like"/>
</dbReference>
<keyword evidence="3" id="KW-0732">Signal</keyword>
<evidence type="ECO:0000259" key="6">
    <source>
        <dbReference type="PROSITE" id="PS50041"/>
    </source>
</evidence>
<dbReference type="SUPFAM" id="SSF56436">
    <property type="entry name" value="C-type lectin-like"/>
    <property type="match status" value="1"/>
</dbReference>
<dbReference type="GO" id="GO:0030246">
    <property type="term" value="F:carbohydrate binding"/>
    <property type="evidence" value="ECO:0007669"/>
    <property type="project" value="UniProtKB-KW"/>
</dbReference>
<dbReference type="InterPro" id="IPR051663">
    <property type="entry name" value="CLec_Tetranectin-domain"/>
</dbReference>
<feature type="region of interest" description="Disordered" evidence="5">
    <location>
        <begin position="1"/>
        <end position="23"/>
    </location>
</feature>
<evidence type="ECO:0000313" key="8">
    <source>
        <dbReference type="Proteomes" id="UP001221898"/>
    </source>
</evidence>
<proteinExistence type="predicted"/>
<dbReference type="EMBL" id="JAINUG010000505">
    <property type="protein sequence ID" value="KAJ8367106.1"/>
    <property type="molecule type" value="Genomic_DNA"/>
</dbReference>
<evidence type="ECO:0000256" key="2">
    <source>
        <dbReference type="ARBA" id="ARBA00022525"/>
    </source>
</evidence>
<dbReference type="GO" id="GO:0005615">
    <property type="term" value="C:extracellular space"/>
    <property type="evidence" value="ECO:0007669"/>
    <property type="project" value="TreeGrafter"/>
</dbReference>
<dbReference type="Pfam" id="PF00059">
    <property type="entry name" value="Lectin_C"/>
    <property type="match status" value="1"/>
</dbReference>
<name>A0AAD7R6X3_9TELE</name>
<keyword evidence="4" id="KW-0430">Lectin</keyword>
<reference evidence="7" key="1">
    <citation type="journal article" date="2023" name="Science">
        <title>Genome structures resolve the early diversification of teleost fishes.</title>
        <authorList>
            <person name="Parey E."/>
            <person name="Louis A."/>
            <person name="Montfort J."/>
            <person name="Bouchez O."/>
            <person name="Roques C."/>
            <person name="Iampietro C."/>
            <person name="Lluch J."/>
            <person name="Castinel A."/>
            <person name="Donnadieu C."/>
            <person name="Desvignes T."/>
            <person name="Floi Bucao C."/>
            <person name="Jouanno E."/>
            <person name="Wen M."/>
            <person name="Mejri S."/>
            <person name="Dirks R."/>
            <person name="Jansen H."/>
            <person name="Henkel C."/>
            <person name="Chen W.J."/>
            <person name="Zahm M."/>
            <person name="Cabau C."/>
            <person name="Klopp C."/>
            <person name="Thompson A.W."/>
            <person name="Robinson-Rechavi M."/>
            <person name="Braasch I."/>
            <person name="Lecointre G."/>
            <person name="Bobe J."/>
            <person name="Postlethwait J.H."/>
            <person name="Berthelot C."/>
            <person name="Roest Crollius H."/>
            <person name="Guiguen Y."/>
        </authorList>
    </citation>
    <scope>NUCLEOTIDE SEQUENCE</scope>
    <source>
        <strain evidence="7">NC1722</strain>
    </source>
</reference>
<dbReference type="PANTHER" id="PTHR22799:SF1">
    <property type="entry name" value="C-TYPE LECTIN DOMAIN FAMILY 11 MEMBER A"/>
    <property type="match status" value="1"/>
</dbReference>
<feature type="non-terminal residue" evidence="7">
    <location>
        <position position="1"/>
    </location>
</feature>
<keyword evidence="2" id="KW-0964">Secreted</keyword>
<dbReference type="AlphaFoldDB" id="A0AAD7R6X3"/>
<organism evidence="7 8">
    <name type="scientific">Aldrovandia affinis</name>
    <dbReference type="NCBI Taxonomy" id="143900"/>
    <lineage>
        <taxon>Eukaryota</taxon>
        <taxon>Metazoa</taxon>
        <taxon>Chordata</taxon>
        <taxon>Craniata</taxon>
        <taxon>Vertebrata</taxon>
        <taxon>Euteleostomi</taxon>
        <taxon>Actinopterygii</taxon>
        <taxon>Neopterygii</taxon>
        <taxon>Teleostei</taxon>
        <taxon>Notacanthiformes</taxon>
        <taxon>Halosauridae</taxon>
        <taxon>Aldrovandia</taxon>
    </lineage>
</organism>
<evidence type="ECO:0000256" key="3">
    <source>
        <dbReference type="ARBA" id="ARBA00022729"/>
    </source>
</evidence>
<dbReference type="Gene3D" id="3.10.100.10">
    <property type="entry name" value="Mannose-Binding Protein A, subunit A"/>
    <property type="match status" value="1"/>
</dbReference>
<dbReference type="InterPro" id="IPR016186">
    <property type="entry name" value="C-type_lectin-like/link_sf"/>
</dbReference>
<evidence type="ECO:0000313" key="7">
    <source>
        <dbReference type="EMBL" id="KAJ8367106.1"/>
    </source>
</evidence>
<comment type="caution">
    <text evidence="7">The sequence shown here is derived from an EMBL/GenBank/DDBJ whole genome shotgun (WGS) entry which is preliminary data.</text>
</comment>
<comment type="subcellular location">
    <subcellularLocation>
        <location evidence="1">Secreted</location>
    </subcellularLocation>
</comment>
<dbReference type="Proteomes" id="UP001221898">
    <property type="component" value="Unassembled WGS sequence"/>
</dbReference>
<accession>A0AAD7R6X3</accession>
<evidence type="ECO:0000256" key="5">
    <source>
        <dbReference type="SAM" id="MobiDB-lite"/>
    </source>
</evidence>
<dbReference type="GO" id="GO:0001503">
    <property type="term" value="P:ossification"/>
    <property type="evidence" value="ECO:0007669"/>
    <property type="project" value="TreeGrafter"/>
</dbReference>
<protein>
    <recommendedName>
        <fullName evidence="6">C-type lectin domain-containing protein</fullName>
    </recommendedName>
</protein>